<dbReference type="Proteomes" id="UP000030758">
    <property type="component" value="Unassembled WGS sequence"/>
</dbReference>
<dbReference type="Pfam" id="PF03184">
    <property type="entry name" value="DDE_1"/>
    <property type="match status" value="1"/>
</dbReference>
<name>A0A085MSN7_9BILA</name>
<dbReference type="GO" id="GO:0005634">
    <property type="term" value="C:nucleus"/>
    <property type="evidence" value="ECO:0007669"/>
    <property type="project" value="UniProtKB-SubCell"/>
</dbReference>
<feature type="domain" description="HTH CENPB-type" evidence="4">
    <location>
        <begin position="68"/>
        <end position="141"/>
    </location>
</feature>
<evidence type="ECO:0000259" key="4">
    <source>
        <dbReference type="PROSITE" id="PS51253"/>
    </source>
</evidence>
<feature type="region of interest" description="Disordered" evidence="3">
    <location>
        <begin position="401"/>
        <end position="434"/>
    </location>
</feature>
<dbReference type="InterPro" id="IPR004875">
    <property type="entry name" value="DDE_SF_endonuclease_dom"/>
</dbReference>
<comment type="subcellular location">
    <subcellularLocation>
        <location evidence="1">Nucleus</location>
    </subcellularLocation>
</comment>
<dbReference type="PANTHER" id="PTHR19303:SF74">
    <property type="entry name" value="POGO TRANSPOSABLE ELEMENT WITH KRAB DOMAIN"/>
    <property type="match status" value="1"/>
</dbReference>
<feature type="non-terminal residue" evidence="5">
    <location>
        <position position="540"/>
    </location>
</feature>
<dbReference type="PROSITE" id="PS51253">
    <property type="entry name" value="HTH_CENPB"/>
    <property type="match status" value="1"/>
</dbReference>
<dbReference type="SMART" id="SM00674">
    <property type="entry name" value="CENPB"/>
    <property type="match status" value="1"/>
</dbReference>
<dbReference type="Gene3D" id="1.10.10.60">
    <property type="entry name" value="Homeodomain-like"/>
    <property type="match status" value="2"/>
</dbReference>
<dbReference type="InterPro" id="IPR006600">
    <property type="entry name" value="HTH_CenpB_DNA-bd_dom"/>
</dbReference>
<dbReference type="InterPro" id="IPR009057">
    <property type="entry name" value="Homeodomain-like_sf"/>
</dbReference>
<evidence type="ECO:0000256" key="3">
    <source>
        <dbReference type="SAM" id="MobiDB-lite"/>
    </source>
</evidence>
<dbReference type="Pfam" id="PF09607">
    <property type="entry name" value="BrkDBD"/>
    <property type="match status" value="1"/>
</dbReference>
<dbReference type="SUPFAM" id="SSF46689">
    <property type="entry name" value="Homeodomain-like"/>
    <property type="match status" value="1"/>
</dbReference>
<reference evidence="5" key="1">
    <citation type="journal article" date="2014" name="Nat. Genet.">
        <title>Genome and transcriptome of the porcine whipworm Trichuris suis.</title>
        <authorList>
            <person name="Jex A.R."/>
            <person name="Nejsum P."/>
            <person name="Schwarz E.M."/>
            <person name="Hu L."/>
            <person name="Young N.D."/>
            <person name="Hall R.S."/>
            <person name="Korhonen P.K."/>
            <person name="Liao S."/>
            <person name="Thamsborg S."/>
            <person name="Xia J."/>
            <person name="Xu P."/>
            <person name="Wang S."/>
            <person name="Scheerlinck J.P."/>
            <person name="Hofmann A."/>
            <person name="Sternberg P.W."/>
            <person name="Wang J."/>
            <person name="Gasser R.B."/>
        </authorList>
    </citation>
    <scope>NUCLEOTIDE SEQUENCE [LARGE SCALE GENOMIC DNA]</scope>
    <source>
        <strain evidence="5">DCEP-RM93F</strain>
    </source>
</reference>
<feature type="compositionally biased region" description="Acidic residues" evidence="3">
    <location>
        <begin position="501"/>
        <end position="510"/>
    </location>
</feature>
<sequence>MTFQFHFPNVNMAERRSSYDASFKLKVIDLAKKSNNCAASRKYGATENMVRDWRKKEGALTNIPKNKRAMRSGAPFGPELENYVEEWVKEQRQNGYAVARGGLNVQAMRWAKLNEPLCRNFKAASGWCSRFMKRKDLVLRQKTKIAQKLPADLDDKVLDFQRDVIRLQREHQFLFSSIGNMDEAPINFDMVAHKTVDSKGVKSVLLRSTGHEKTRFTVALSCLADGTKLKPMVIFKRKRNPTVRFPPGVFVHFHENGWMDENGMKLWIDNVWKKRPGHANNRSLLVWDAFRSHATGKIKAYLKESKTETVVIPGGTNVYLTTTGHYMREERSNWMVNGEKSYTAGGAMRAPSLELLCKFVINAWNKVKAETVAKSFMKCCIANPLDGTGDDLLWEIDEDEGQNYESSSGSDTYDEQVNEDGAPSEDQKLRRGDYMREERSNWMVNGEKSYTAGGAMRAPSLELLCKFVINAWNKVKAETVVHEVMKCCIANPLDGTGDDLLWEIGDDEGQNYESRSGTDTYDEQVNEDGAPSEDQKLRRG</sequence>
<organism evidence="5">
    <name type="scientific">Trichuris suis</name>
    <name type="common">pig whipworm</name>
    <dbReference type="NCBI Taxonomy" id="68888"/>
    <lineage>
        <taxon>Eukaryota</taxon>
        <taxon>Metazoa</taxon>
        <taxon>Ecdysozoa</taxon>
        <taxon>Nematoda</taxon>
        <taxon>Enoplea</taxon>
        <taxon>Dorylaimia</taxon>
        <taxon>Trichinellida</taxon>
        <taxon>Trichuridae</taxon>
        <taxon>Trichuris</taxon>
    </lineage>
</organism>
<dbReference type="AlphaFoldDB" id="A0A085MSN7"/>
<dbReference type="InterPro" id="IPR050863">
    <property type="entry name" value="CenT-Element_Derived"/>
</dbReference>
<keyword evidence="2" id="KW-0238">DNA-binding</keyword>
<accession>A0A085MSN7</accession>
<dbReference type="EMBL" id="KL367683">
    <property type="protein sequence ID" value="KFD60233.1"/>
    <property type="molecule type" value="Genomic_DNA"/>
</dbReference>
<evidence type="ECO:0000256" key="2">
    <source>
        <dbReference type="ARBA" id="ARBA00023125"/>
    </source>
</evidence>
<gene>
    <name evidence="5" type="ORF">M514_11414</name>
</gene>
<feature type="compositionally biased region" description="Basic and acidic residues" evidence="3">
    <location>
        <begin position="425"/>
        <end position="434"/>
    </location>
</feature>
<evidence type="ECO:0000313" key="5">
    <source>
        <dbReference type="EMBL" id="KFD60233.1"/>
    </source>
</evidence>
<feature type="region of interest" description="Disordered" evidence="3">
    <location>
        <begin position="501"/>
        <end position="540"/>
    </location>
</feature>
<evidence type="ECO:0000256" key="1">
    <source>
        <dbReference type="ARBA" id="ARBA00004123"/>
    </source>
</evidence>
<dbReference type="PANTHER" id="PTHR19303">
    <property type="entry name" value="TRANSPOSON"/>
    <property type="match status" value="1"/>
</dbReference>
<dbReference type="GO" id="GO:0003677">
    <property type="term" value="F:DNA binding"/>
    <property type="evidence" value="ECO:0007669"/>
    <property type="project" value="UniProtKB-KW"/>
</dbReference>
<dbReference type="InterPro" id="IPR018586">
    <property type="entry name" value="Brinker_DNA-bd"/>
</dbReference>
<protein>
    <recommendedName>
        <fullName evidence="4">HTH CENPB-type domain-containing protein</fullName>
    </recommendedName>
</protein>
<dbReference type="Pfam" id="PF03221">
    <property type="entry name" value="HTH_Tnp_Tc5"/>
    <property type="match status" value="1"/>
</dbReference>
<proteinExistence type="predicted"/>